<keyword evidence="3" id="KW-1185">Reference proteome</keyword>
<evidence type="ECO:0000313" key="3">
    <source>
        <dbReference type="Proteomes" id="UP001190700"/>
    </source>
</evidence>
<dbReference type="EMBL" id="LGRX02034848">
    <property type="protein sequence ID" value="KAK3236777.1"/>
    <property type="molecule type" value="Genomic_DNA"/>
</dbReference>
<feature type="domain" description="HAT C-terminal dimerisation" evidence="1">
    <location>
        <begin position="81"/>
        <end position="152"/>
    </location>
</feature>
<comment type="caution">
    <text evidence="2">The sequence shown here is derived from an EMBL/GenBank/DDBJ whole genome shotgun (WGS) entry which is preliminary data.</text>
</comment>
<dbReference type="AlphaFoldDB" id="A0AAE0BHX5"/>
<dbReference type="Proteomes" id="UP001190700">
    <property type="component" value="Unassembled WGS sequence"/>
</dbReference>
<gene>
    <name evidence="2" type="ORF">CYMTET_53097</name>
</gene>
<protein>
    <recommendedName>
        <fullName evidence="1">HAT C-terminal dimerisation domain-containing protein</fullName>
    </recommendedName>
</protein>
<sequence>MGSRNTDQGPCDRMGEVGLLYTQDWKPARDTSVVQKVAAPKAAQKKQLVSFLEDSDDEIEEVEELVVPESIAVQSDCQFTLYLASPPANMSDNPVQWWVDRKFKMPNMFRMFRQFIASPASTGGVERTFSACGHMHSDLRKRVTEGTLEHSMMASINTQ</sequence>
<name>A0AAE0BHX5_9CHLO</name>
<dbReference type="GO" id="GO:0046983">
    <property type="term" value="F:protein dimerization activity"/>
    <property type="evidence" value="ECO:0007669"/>
    <property type="project" value="InterPro"/>
</dbReference>
<evidence type="ECO:0000313" key="2">
    <source>
        <dbReference type="EMBL" id="KAK3236777.1"/>
    </source>
</evidence>
<proteinExistence type="predicted"/>
<organism evidence="2 3">
    <name type="scientific">Cymbomonas tetramitiformis</name>
    <dbReference type="NCBI Taxonomy" id="36881"/>
    <lineage>
        <taxon>Eukaryota</taxon>
        <taxon>Viridiplantae</taxon>
        <taxon>Chlorophyta</taxon>
        <taxon>Pyramimonadophyceae</taxon>
        <taxon>Pyramimonadales</taxon>
        <taxon>Pyramimonadaceae</taxon>
        <taxon>Cymbomonas</taxon>
    </lineage>
</organism>
<reference evidence="2 3" key="1">
    <citation type="journal article" date="2015" name="Genome Biol. Evol.">
        <title>Comparative Genomics of a Bacterivorous Green Alga Reveals Evolutionary Causalities and Consequences of Phago-Mixotrophic Mode of Nutrition.</title>
        <authorList>
            <person name="Burns J.A."/>
            <person name="Paasch A."/>
            <person name="Narechania A."/>
            <person name="Kim E."/>
        </authorList>
    </citation>
    <scope>NUCLEOTIDE SEQUENCE [LARGE SCALE GENOMIC DNA]</scope>
    <source>
        <strain evidence="2 3">PLY_AMNH</strain>
    </source>
</reference>
<dbReference type="Pfam" id="PF05699">
    <property type="entry name" value="Dimer_Tnp_hAT"/>
    <property type="match status" value="1"/>
</dbReference>
<dbReference type="SUPFAM" id="SSF53098">
    <property type="entry name" value="Ribonuclease H-like"/>
    <property type="match status" value="1"/>
</dbReference>
<accession>A0AAE0BHX5</accession>
<evidence type="ECO:0000259" key="1">
    <source>
        <dbReference type="Pfam" id="PF05699"/>
    </source>
</evidence>
<dbReference type="InterPro" id="IPR012337">
    <property type="entry name" value="RNaseH-like_sf"/>
</dbReference>
<dbReference type="InterPro" id="IPR008906">
    <property type="entry name" value="HATC_C_dom"/>
</dbReference>